<dbReference type="GO" id="GO:0080120">
    <property type="term" value="P:CAAX-box protein maturation"/>
    <property type="evidence" value="ECO:0007669"/>
    <property type="project" value="UniProtKB-ARBA"/>
</dbReference>
<dbReference type="InterPro" id="IPR003675">
    <property type="entry name" value="Rce1/LyrA-like_dom"/>
</dbReference>
<dbReference type="Pfam" id="PF02517">
    <property type="entry name" value="Rce1-like"/>
    <property type="match status" value="1"/>
</dbReference>
<evidence type="ECO:0000313" key="4">
    <source>
        <dbReference type="Proteomes" id="UP000316196"/>
    </source>
</evidence>
<evidence type="ECO:0000259" key="2">
    <source>
        <dbReference type="Pfam" id="PF02517"/>
    </source>
</evidence>
<keyword evidence="4" id="KW-1185">Reference proteome</keyword>
<dbReference type="Proteomes" id="UP000316196">
    <property type="component" value="Unassembled WGS sequence"/>
</dbReference>
<dbReference type="PANTHER" id="PTHR43592">
    <property type="entry name" value="CAAX AMINO TERMINAL PROTEASE"/>
    <property type="match status" value="1"/>
</dbReference>
<comment type="caution">
    <text evidence="3">The sequence shown here is derived from an EMBL/GenBank/DDBJ whole genome shotgun (WGS) entry which is preliminary data.</text>
</comment>
<sequence length="229" mass="24212">MVLSGALVLRLVLILGCALTAPAIIRALDPAATDASIGLYGNAWVILVDVVTIAVVALLLRSEGLTLGRLLSGSPADVGWGFLLFPIVAMAFFGASFLGNLVAYQGPPPMLGEMPSIPLWVGIAAFPAAVTIAIAEEALYRGYLQPRFEAWIGRWPGMLLVALVFGLQHIGFALGSPQAIVAKVITTFIAGIVFGLLYWWRRNLLPLVIAHAMLDIVGLSIPTLMLAVG</sequence>
<dbReference type="AlphaFoldDB" id="A0A542Z8G2"/>
<reference evidence="3 4" key="1">
    <citation type="submission" date="2019-06" db="EMBL/GenBank/DDBJ databases">
        <title>Sequencing the genomes of 1000 actinobacteria strains.</title>
        <authorList>
            <person name="Klenk H.-P."/>
        </authorList>
    </citation>
    <scope>NUCLEOTIDE SEQUENCE [LARGE SCALE GENOMIC DNA]</scope>
    <source>
        <strain evidence="3 4">DSM 8251</strain>
    </source>
</reference>
<feature type="transmembrane region" description="Helical" evidence="1">
    <location>
        <begin position="155"/>
        <end position="174"/>
    </location>
</feature>
<organism evidence="3 4">
    <name type="scientific">Propioniferax innocua</name>
    <dbReference type="NCBI Taxonomy" id="1753"/>
    <lineage>
        <taxon>Bacteria</taxon>
        <taxon>Bacillati</taxon>
        <taxon>Actinomycetota</taxon>
        <taxon>Actinomycetes</taxon>
        <taxon>Propionibacteriales</taxon>
        <taxon>Propionibacteriaceae</taxon>
        <taxon>Propioniferax</taxon>
    </lineage>
</organism>
<evidence type="ECO:0000313" key="3">
    <source>
        <dbReference type="EMBL" id="TQL56591.1"/>
    </source>
</evidence>
<feature type="transmembrane region" description="Helical" evidence="1">
    <location>
        <begin position="207"/>
        <end position="228"/>
    </location>
</feature>
<evidence type="ECO:0000256" key="1">
    <source>
        <dbReference type="SAM" id="Phobius"/>
    </source>
</evidence>
<keyword evidence="1" id="KW-1133">Transmembrane helix</keyword>
<feature type="transmembrane region" description="Helical" evidence="1">
    <location>
        <begin position="117"/>
        <end position="135"/>
    </location>
</feature>
<keyword evidence="1" id="KW-0472">Membrane</keyword>
<dbReference type="PANTHER" id="PTHR43592:SF15">
    <property type="entry name" value="CAAX AMINO TERMINAL PROTEASE FAMILY PROTEIN"/>
    <property type="match status" value="1"/>
</dbReference>
<name>A0A542Z8G2_9ACTN</name>
<feature type="transmembrane region" description="Helical" evidence="1">
    <location>
        <begin position="37"/>
        <end position="60"/>
    </location>
</feature>
<accession>A0A542Z8G2</accession>
<dbReference type="EMBL" id="VFOR01000004">
    <property type="protein sequence ID" value="TQL56591.1"/>
    <property type="molecule type" value="Genomic_DNA"/>
</dbReference>
<dbReference type="GO" id="GO:0004175">
    <property type="term" value="F:endopeptidase activity"/>
    <property type="evidence" value="ECO:0007669"/>
    <property type="project" value="UniProtKB-ARBA"/>
</dbReference>
<feature type="transmembrane region" description="Helical" evidence="1">
    <location>
        <begin position="80"/>
        <end position="105"/>
    </location>
</feature>
<feature type="domain" description="CAAX prenyl protease 2/Lysostaphin resistance protein A-like" evidence="2">
    <location>
        <begin position="122"/>
        <end position="216"/>
    </location>
</feature>
<keyword evidence="1" id="KW-0812">Transmembrane</keyword>
<proteinExistence type="predicted"/>
<feature type="transmembrane region" description="Helical" evidence="1">
    <location>
        <begin position="180"/>
        <end position="200"/>
    </location>
</feature>
<gene>
    <name evidence="3" type="ORF">FB460_2481</name>
</gene>
<protein>
    <recommendedName>
        <fullName evidence="2">CAAX prenyl protease 2/Lysostaphin resistance protein A-like domain-containing protein</fullName>
    </recommendedName>
</protein>